<dbReference type="GO" id="GO:0005634">
    <property type="term" value="C:nucleus"/>
    <property type="evidence" value="ECO:0007669"/>
    <property type="project" value="TreeGrafter"/>
</dbReference>
<dbReference type="InterPro" id="IPR013150">
    <property type="entry name" value="TFIIB_cyclin"/>
</dbReference>
<dbReference type="Gene3D" id="1.10.472.170">
    <property type="match status" value="1"/>
</dbReference>
<evidence type="ECO:0000256" key="2">
    <source>
        <dbReference type="ARBA" id="ARBA00013932"/>
    </source>
</evidence>
<dbReference type="GO" id="GO:0008270">
    <property type="term" value="F:zinc ion binding"/>
    <property type="evidence" value="ECO:0007669"/>
    <property type="project" value="UniProtKB-KW"/>
</dbReference>
<dbReference type="FunFam" id="1.10.472.170:FF:000001">
    <property type="entry name" value="Transcription initiation factor IIB"/>
    <property type="match status" value="1"/>
</dbReference>
<evidence type="ECO:0000256" key="4">
    <source>
        <dbReference type="ARBA" id="ARBA00023015"/>
    </source>
</evidence>
<reference evidence="11" key="1">
    <citation type="journal article" date="2020" name="Stud. Mycol.">
        <title>101 Dothideomycetes genomes: a test case for predicting lifestyles and emergence of pathogens.</title>
        <authorList>
            <person name="Haridas S."/>
            <person name="Albert R."/>
            <person name="Binder M."/>
            <person name="Bloem J."/>
            <person name="Labutti K."/>
            <person name="Salamov A."/>
            <person name="Andreopoulos B."/>
            <person name="Baker S."/>
            <person name="Barry K."/>
            <person name="Bills G."/>
            <person name="Bluhm B."/>
            <person name="Cannon C."/>
            <person name="Castanera R."/>
            <person name="Culley D."/>
            <person name="Daum C."/>
            <person name="Ezra D."/>
            <person name="Gonzalez J."/>
            <person name="Henrissat B."/>
            <person name="Kuo A."/>
            <person name="Liang C."/>
            <person name="Lipzen A."/>
            <person name="Lutzoni F."/>
            <person name="Magnuson J."/>
            <person name="Mondo S."/>
            <person name="Nolan M."/>
            <person name="Ohm R."/>
            <person name="Pangilinan J."/>
            <person name="Park H.-J."/>
            <person name="Ramirez L."/>
            <person name="Alfaro M."/>
            <person name="Sun H."/>
            <person name="Tritt A."/>
            <person name="Yoshinaga Y."/>
            <person name="Zwiers L.-H."/>
            <person name="Turgeon B."/>
            <person name="Goodwin S."/>
            <person name="Spatafora J."/>
            <person name="Crous P."/>
            <person name="Grigoriev I."/>
        </authorList>
    </citation>
    <scope>NUCLEOTIDE SEQUENCE</scope>
    <source>
        <strain evidence="11">CBS 133067</strain>
    </source>
</reference>
<comment type="caution">
    <text evidence="11">The sequence shown here is derived from an EMBL/GenBank/DDBJ whole genome shotgun (WGS) entry which is preliminary data.</text>
</comment>
<name>A0A9P4I8S0_9PEZI</name>
<dbReference type="InterPro" id="IPR036915">
    <property type="entry name" value="Cyclin-like_sf"/>
</dbReference>
<dbReference type="PANTHER" id="PTHR11618">
    <property type="entry name" value="TRANSCRIPTION INITIATION FACTOR IIB-RELATED"/>
    <property type="match status" value="1"/>
</dbReference>
<organism evidence="11 12">
    <name type="scientific">Rhizodiscina lignyota</name>
    <dbReference type="NCBI Taxonomy" id="1504668"/>
    <lineage>
        <taxon>Eukaryota</taxon>
        <taxon>Fungi</taxon>
        <taxon>Dikarya</taxon>
        <taxon>Ascomycota</taxon>
        <taxon>Pezizomycotina</taxon>
        <taxon>Dothideomycetes</taxon>
        <taxon>Pleosporomycetidae</taxon>
        <taxon>Aulographales</taxon>
        <taxon>Rhizodiscinaceae</taxon>
        <taxon>Rhizodiscina</taxon>
    </lineage>
</organism>
<comment type="similarity">
    <text evidence="1">Belongs to the TFIIB family.</text>
</comment>
<evidence type="ECO:0000256" key="3">
    <source>
        <dbReference type="ARBA" id="ARBA00022737"/>
    </source>
</evidence>
<dbReference type="PROSITE" id="PS00782">
    <property type="entry name" value="TFIIB"/>
    <property type="match status" value="1"/>
</dbReference>
<evidence type="ECO:0000256" key="5">
    <source>
        <dbReference type="ARBA" id="ARBA00023163"/>
    </source>
</evidence>
<dbReference type="PANTHER" id="PTHR11618:SF13">
    <property type="entry name" value="TRANSCRIPTION INITIATION FACTOR IIB"/>
    <property type="match status" value="1"/>
</dbReference>
<dbReference type="Gene3D" id="1.10.472.10">
    <property type="entry name" value="Cyclin-like"/>
    <property type="match status" value="1"/>
</dbReference>
<protein>
    <recommendedName>
        <fullName evidence="2">Transcription initiation factor IIB</fullName>
    </recommendedName>
    <alternativeName>
        <fullName evidence="6">General transcription factor TFIIB</fullName>
    </alternativeName>
</protein>
<evidence type="ECO:0000256" key="9">
    <source>
        <dbReference type="PROSITE-ProRule" id="PRU00469"/>
    </source>
</evidence>
<evidence type="ECO:0000256" key="6">
    <source>
        <dbReference type="ARBA" id="ARBA00031706"/>
    </source>
</evidence>
<dbReference type="EMBL" id="ML978128">
    <property type="protein sequence ID" value="KAF2097281.1"/>
    <property type="molecule type" value="Genomic_DNA"/>
</dbReference>
<dbReference type="InterPro" id="IPR013763">
    <property type="entry name" value="Cyclin-like_dom"/>
</dbReference>
<keyword evidence="3" id="KW-0677">Repeat</keyword>
<keyword evidence="9" id="KW-0479">Metal-binding</keyword>
<dbReference type="InterPro" id="IPR013137">
    <property type="entry name" value="Znf_TFIIB"/>
</dbReference>
<accession>A0A9P4I8S0</accession>
<evidence type="ECO:0000256" key="8">
    <source>
        <dbReference type="ARBA" id="ARBA00066213"/>
    </source>
</evidence>
<dbReference type="InterPro" id="IPR000812">
    <property type="entry name" value="TFIIB"/>
</dbReference>
<evidence type="ECO:0000256" key="1">
    <source>
        <dbReference type="ARBA" id="ARBA00010857"/>
    </source>
</evidence>
<dbReference type="GO" id="GO:0016251">
    <property type="term" value="F:RNA polymerase II general transcription initiation factor activity"/>
    <property type="evidence" value="ECO:0007669"/>
    <property type="project" value="TreeGrafter"/>
</dbReference>
<keyword evidence="9" id="KW-0862">Zinc</keyword>
<keyword evidence="4" id="KW-0805">Transcription regulation</keyword>
<dbReference type="GO" id="GO:0051123">
    <property type="term" value="P:RNA polymerase II preinitiation complex assembly"/>
    <property type="evidence" value="ECO:0007669"/>
    <property type="project" value="UniProtKB-ARBA"/>
</dbReference>
<dbReference type="CDD" id="cd20551">
    <property type="entry name" value="CYCLIN_TFIIB_rpt1"/>
    <property type="match status" value="1"/>
</dbReference>
<keyword evidence="9" id="KW-0863">Zinc-finger</keyword>
<dbReference type="SMART" id="SM00385">
    <property type="entry name" value="CYCLIN"/>
    <property type="match status" value="2"/>
</dbReference>
<dbReference type="FunFam" id="2.20.25.10:FF:000036">
    <property type="entry name" value="Transcription initiation factor IIB"/>
    <property type="match status" value="1"/>
</dbReference>
<evidence type="ECO:0000313" key="11">
    <source>
        <dbReference type="EMBL" id="KAF2097281.1"/>
    </source>
</evidence>
<proteinExistence type="inferred from homology"/>
<keyword evidence="5" id="KW-0804">Transcription</keyword>
<dbReference type="PRINTS" id="PR00685">
    <property type="entry name" value="TIFACTORIIB"/>
</dbReference>
<feature type="domain" description="TFIIB-type" evidence="10">
    <location>
        <begin position="24"/>
        <end position="57"/>
    </location>
</feature>
<dbReference type="GO" id="GO:0017025">
    <property type="term" value="F:TBP-class protein binding"/>
    <property type="evidence" value="ECO:0007669"/>
    <property type="project" value="InterPro"/>
</dbReference>
<comment type="function">
    <text evidence="7">General factor that plays a major role in the activation of eukaryotic genes transcribed by RNA polymerase II.</text>
</comment>
<evidence type="ECO:0000313" key="12">
    <source>
        <dbReference type="Proteomes" id="UP000799772"/>
    </source>
</evidence>
<dbReference type="SUPFAM" id="SSF57783">
    <property type="entry name" value="Zinc beta-ribbon"/>
    <property type="match status" value="1"/>
</dbReference>
<comment type="subunit">
    <text evidence="8">Associates with TFIID-IIA (DA complex) to form TFIID-IIA-IIB (DAB-complex) which is then recognized by polymerase II.</text>
</comment>
<dbReference type="Pfam" id="PF00382">
    <property type="entry name" value="TFIIB"/>
    <property type="match status" value="2"/>
</dbReference>
<dbReference type="SUPFAM" id="SSF47954">
    <property type="entry name" value="Cyclin-like"/>
    <property type="match status" value="2"/>
</dbReference>
<dbReference type="Proteomes" id="UP000799772">
    <property type="component" value="Unassembled WGS sequence"/>
</dbReference>
<dbReference type="Pfam" id="PF08271">
    <property type="entry name" value="Zn_Ribbon_TF"/>
    <property type="match status" value="1"/>
</dbReference>
<gene>
    <name evidence="11" type="ORF">NA57DRAFT_41378</name>
</gene>
<dbReference type="InterPro" id="IPR023486">
    <property type="entry name" value="TFIIB_CS"/>
</dbReference>
<evidence type="ECO:0000259" key="10">
    <source>
        <dbReference type="PROSITE" id="PS51134"/>
    </source>
</evidence>
<dbReference type="GO" id="GO:0097550">
    <property type="term" value="C:transcription preinitiation complex"/>
    <property type="evidence" value="ECO:0007669"/>
    <property type="project" value="TreeGrafter"/>
</dbReference>
<keyword evidence="12" id="KW-1185">Reference proteome</keyword>
<dbReference type="AlphaFoldDB" id="A0A9P4I8S0"/>
<dbReference type="OrthoDB" id="25790at2759"/>
<dbReference type="PROSITE" id="PS51134">
    <property type="entry name" value="ZF_TFIIB"/>
    <property type="match status" value="1"/>
</dbReference>
<evidence type="ECO:0000256" key="7">
    <source>
        <dbReference type="ARBA" id="ARBA00056616"/>
    </source>
</evidence>
<sequence>MLSPGEVPSVVPEGDGAWQQNLNIHMVCPECQEVPPNIVESYTDGDVVCGSCGLVLSNRLVDTRSEWRTFSNDDGKDVDPSRVGDGPNLLLNGDQLDTRIAASGNAKSRELQRAQGKTTADKATKGLMKAYEDISILCEKKGFTKLVSDSAKHIYKLIDDERALKGKSQDALIASCIFIACRQNNVARSFREITDLTRVPKKEIGRTFKTVEKFLINYNQKHKVQNTGGLVISNQGYRNTESSKAKDVCRRFCDQLRLKPNTSYVCEEVAERMSETGSLAGRSPLSIAAVCIYMCSAAMGVPKTPKEIGLVCGVSDGTIRSAYKGLYPEREQLIDAAWLESRGGDMSKLPPA</sequence>